<reference evidence="5" key="1">
    <citation type="submission" date="2025-08" db="UniProtKB">
        <authorList>
            <consortium name="RefSeq"/>
        </authorList>
    </citation>
    <scope>IDENTIFICATION</scope>
</reference>
<evidence type="ECO:0000313" key="4">
    <source>
        <dbReference type="Proteomes" id="UP000694867"/>
    </source>
</evidence>
<keyword evidence="1" id="KW-0175">Coiled coil</keyword>
<feature type="coiled-coil region" evidence="1">
    <location>
        <begin position="187"/>
        <end position="265"/>
    </location>
</feature>
<keyword evidence="4" id="KW-1185">Reference proteome</keyword>
<gene>
    <name evidence="5" type="primary">LOC100897719</name>
</gene>
<dbReference type="GeneID" id="100897719"/>
<sequence length="328" mass="37985">MSHHQEEDNIELKGTIRRYDARSQRLWQQKQLWQIEWRFTGQQGQWGRDEANHVESGTTEDGTDRDAVDGRRVKKNFSLDCLKSSGASPLAANAANATRSAAGTSKASSEFSVDLSAMSGFIHEMRLGSMGMSTLFSGTDLLRESDDNEPFPDVQDILSDKRVEADKAEKFQQREYKQQELERIRIAQEVQRKLEEIEVARAGIEERGVDVEKELRRCAVAAEKEALSQVLLQLMRQKNKLSRQEQELLIRAKDLQLENRHAELQKEMRDRMAMEEITKDVEDGRVILREMLEILEKRDVLVVLLDQQELKQQREEREIEKVFQSSIR</sequence>
<dbReference type="AlphaFoldDB" id="A0AAJ7WHQ5"/>
<evidence type="ECO:0000256" key="1">
    <source>
        <dbReference type="SAM" id="Coils"/>
    </source>
</evidence>
<proteinExistence type="predicted"/>
<dbReference type="InterPro" id="IPR022735">
    <property type="entry name" value="bMERB_dom"/>
</dbReference>
<dbReference type="PANTHER" id="PTHR23167">
    <property type="entry name" value="CALPONIN HOMOLOGY DOMAIN-CONTAINING PROTEIN DDB_G0272472-RELATED"/>
    <property type="match status" value="1"/>
</dbReference>
<organism evidence="4 5">
    <name type="scientific">Galendromus occidentalis</name>
    <name type="common">western predatory mite</name>
    <dbReference type="NCBI Taxonomy" id="34638"/>
    <lineage>
        <taxon>Eukaryota</taxon>
        <taxon>Metazoa</taxon>
        <taxon>Ecdysozoa</taxon>
        <taxon>Arthropoda</taxon>
        <taxon>Chelicerata</taxon>
        <taxon>Arachnida</taxon>
        <taxon>Acari</taxon>
        <taxon>Parasitiformes</taxon>
        <taxon>Mesostigmata</taxon>
        <taxon>Gamasina</taxon>
        <taxon>Phytoseioidea</taxon>
        <taxon>Phytoseiidae</taxon>
        <taxon>Typhlodrominae</taxon>
        <taxon>Galendromus</taxon>
    </lineage>
</organism>
<dbReference type="SMART" id="SM01203">
    <property type="entry name" value="DUF3585"/>
    <property type="match status" value="1"/>
</dbReference>
<dbReference type="PANTHER" id="PTHR23167:SF54">
    <property type="entry name" value="[F-ACTIN]-MONOOXYGENASE MICAL"/>
    <property type="match status" value="1"/>
</dbReference>
<name>A0AAJ7WHQ5_9ACAR</name>
<dbReference type="Proteomes" id="UP000694867">
    <property type="component" value="Unplaced"/>
</dbReference>
<dbReference type="PROSITE" id="PS51848">
    <property type="entry name" value="BMERB"/>
    <property type="match status" value="1"/>
</dbReference>
<evidence type="ECO:0000259" key="3">
    <source>
        <dbReference type="PROSITE" id="PS51848"/>
    </source>
</evidence>
<feature type="domain" description="BMERB" evidence="3">
    <location>
        <begin position="177"/>
        <end position="321"/>
    </location>
</feature>
<feature type="region of interest" description="Disordered" evidence="2">
    <location>
        <begin position="44"/>
        <end position="69"/>
    </location>
</feature>
<feature type="non-terminal residue" evidence="5">
    <location>
        <position position="328"/>
    </location>
</feature>
<protein>
    <submittedName>
        <fullName evidence="5">F-actin-monooxygenase MICAL3-like</fullName>
    </submittedName>
</protein>
<evidence type="ECO:0000256" key="2">
    <source>
        <dbReference type="SAM" id="MobiDB-lite"/>
    </source>
</evidence>
<accession>A0AAJ7WHQ5</accession>
<evidence type="ECO:0000313" key="5">
    <source>
        <dbReference type="RefSeq" id="XP_028967516.1"/>
    </source>
</evidence>
<dbReference type="KEGG" id="goe:100897719"/>
<dbReference type="Pfam" id="PF12130">
    <property type="entry name" value="bMERB_dom"/>
    <property type="match status" value="1"/>
</dbReference>
<dbReference type="RefSeq" id="XP_028967516.1">
    <property type="nucleotide sequence ID" value="XM_029111683.1"/>
</dbReference>
<dbReference type="InterPro" id="IPR050540">
    <property type="entry name" value="F-actin_Monoox_Mical"/>
</dbReference>